<dbReference type="STRING" id="298654.FraEuI1c_0807"/>
<evidence type="ECO:0008006" key="5">
    <source>
        <dbReference type="Google" id="ProtNLM"/>
    </source>
</evidence>
<dbReference type="KEGG" id="fri:FraEuI1c_0807"/>
<evidence type="ECO:0000256" key="2">
    <source>
        <dbReference type="SAM" id="Phobius"/>
    </source>
</evidence>
<keyword evidence="2" id="KW-1133">Transmembrane helix</keyword>
<protein>
    <recommendedName>
        <fullName evidence="5">Integral membrane protein</fullName>
    </recommendedName>
</protein>
<reference evidence="3 4" key="1">
    <citation type="submission" date="2010-10" db="EMBL/GenBank/DDBJ databases">
        <title>Complete sequence of Frankia sp. EuI1c.</title>
        <authorList>
            <consortium name="US DOE Joint Genome Institute"/>
            <person name="Lucas S."/>
            <person name="Copeland A."/>
            <person name="Lapidus A."/>
            <person name="Cheng J.-F."/>
            <person name="Bruce D."/>
            <person name="Goodwin L."/>
            <person name="Pitluck S."/>
            <person name="Chertkov O."/>
            <person name="Detter J.C."/>
            <person name="Han C."/>
            <person name="Tapia R."/>
            <person name="Land M."/>
            <person name="Hauser L."/>
            <person name="Jeffries C."/>
            <person name="Kyrpides N."/>
            <person name="Ivanova N."/>
            <person name="Mikhailova N."/>
            <person name="Beauchemin N."/>
            <person name="Sen A."/>
            <person name="Sur S.A."/>
            <person name="Gtari M."/>
            <person name="Wall L."/>
            <person name="Tisa L."/>
            <person name="Woyke T."/>
        </authorList>
    </citation>
    <scope>NUCLEOTIDE SEQUENCE [LARGE SCALE GENOMIC DNA]</scope>
    <source>
        <strain evidence="4">DSM 45817 / CECT 9037 / EuI1c</strain>
    </source>
</reference>
<feature type="region of interest" description="Disordered" evidence="1">
    <location>
        <begin position="1"/>
        <end position="37"/>
    </location>
</feature>
<evidence type="ECO:0000313" key="3">
    <source>
        <dbReference type="EMBL" id="ADP78885.1"/>
    </source>
</evidence>
<dbReference type="eggNOG" id="ENOG5033A20">
    <property type="taxonomic scope" value="Bacteria"/>
</dbReference>
<dbReference type="AlphaFoldDB" id="E3IV05"/>
<feature type="transmembrane region" description="Helical" evidence="2">
    <location>
        <begin position="145"/>
        <end position="165"/>
    </location>
</feature>
<feature type="transmembrane region" description="Helical" evidence="2">
    <location>
        <begin position="122"/>
        <end position="139"/>
    </location>
</feature>
<name>E3IV05_PSEI1</name>
<gene>
    <name evidence="3" type="ordered locus">FraEuI1c_0807</name>
</gene>
<sequence length="172" mass="17161">MGSAETPGAGGRDAGSSERAEASTDDGPGSAAATPSDPLSAVRATFAAFAGAPRALAGAAFLVAVQGLLLVGLGVWQVVRGFGHHIDNLGRAEFGGVLCLVCGVVVVGLARAQVVRRATSKTPIVVIELLCLPVGWAMLQNGLLGYGLPLLVVAVATLALLALAASRTPPVE</sequence>
<dbReference type="InParanoid" id="E3IV05"/>
<dbReference type="Proteomes" id="UP000002484">
    <property type="component" value="Chromosome"/>
</dbReference>
<keyword evidence="4" id="KW-1185">Reference proteome</keyword>
<accession>E3IV05</accession>
<keyword evidence="2" id="KW-0472">Membrane</keyword>
<feature type="transmembrane region" description="Helical" evidence="2">
    <location>
        <begin position="55"/>
        <end position="79"/>
    </location>
</feature>
<evidence type="ECO:0000313" key="4">
    <source>
        <dbReference type="Proteomes" id="UP000002484"/>
    </source>
</evidence>
<organism evidence="3 4">
    <name type="scientific">Pseudofrankia inefficax (strain DSM 45817 / CECT 9037 / DDB 130130 / EuI1c)</name>
    <name type="common">Frankia inefficax</name>
    <dbReference type="NCBI Taxonomy" id="298654"/>
    <lineage>
        <taxon>Bacteria</taxon>
        <taxon>Bacillati</taxon>
        <taxon>Actinomycetota</taxon>
        <taxon>Actinomycetes</taxon>
        <taxon>Frankiales</taxon>
        <taxon>Frankiaceae</taxon>
        <taxon>Pseudofrankia</taxon>
    </lineage>
</organism>
<dbReference type="RefSeq" id="WP_013422006.1">
    <property type="nucleotide sequence ID" value="NC_014666.1"/>
</dbReference>
<keyword evidence="2" id="KW-0812">Transmembrane</keyword>
<dbReference type="EMBL" id="CP002299">
    <property type="protein sequence ID" value="ADP78885.1"/>
    <property type="molecule type" value="Genomic_DNA"/>
</dbReference>
<feature type="transmembrane region" description="Helical" evidence="2">
    <location>
        <begin position="91"/>
        <end position="110"/>
    </location>
</feature>
<proteinExistence type="predicted"/>
<dbReference type="HOGENOM" id="CLU_1553065_0_0_11"/>
<evidence type="ECO:0000256" key="1">
    <source>
        <dbReference type="SAM" id="MobiDB-lite"/>
    </source>
</evidence>